<dbReference type="InterPro" id="IPR018389">
    <property type="entry name" value="DctP_fam"/>
</dbReference>
<proteinExistence type="predicted"/>
<dbReference type="NCBIfam" id="NF037995">
    <property type="entry name" value="TRAP_S1"/>
    <property type="match status" value="1"/>
</dbReference>
<accession>A0A9W6D7M0</accession>
<dbReference type="Pfam" id="PF03480">
    <property type="entry name" value="DctP"/>
    <property type="match status" value="1"/>
</dbReference>
<sequence>MKSLVSSFGAIPSPMDSSLVLQALALGQVDGAENNTATYVSSSQFNVAKYYTFDEHSRIPDILVASKTVMDSLSKEDQEIIKKAATDSVEVQKQAWKSNEEVMLTKMKDAGVKITELDQSSKNQFKNAVSPVYEKFASKYTNLINQIEETK</sequence>
<organism evidence="2 3">
    <name type="scientific">Clostridium folliculivorans</name>
    <dbReference type="NCBI Taxonomy" id="2886038"/>
    <lineage>
        <taxon>Bacteria</taxon>
        <taxon>Bacillati</taxon>
        <taxon>Bacillota</taxon>
        <taxon>Clostridia</taxon>
        <taxon>Eubacteriales</taxon>
        <taxon>Clostridiaceae</taxon>
        <taxon>Clostridium</taxon>
    </lineage>
</organism>
<dbReference type="PANTHER" id="PTHR33376:SF2">
    <property type="entry name" value="DICARBOXYLATE-BINDING PERIPLASMIC PROTEIN"/>
    <property type="match status" value="1"/>
</dbReference>
<name>A0A9W6D7M0_9CLOT</name>
<reference evidence="2" key="1">
    <citation type="journal article" date="2023" name="Int. J. Syst. Evol. Microbiol.">
        <title>&lt;i&gt;Clostridium folliculivorans&lt;/i&gt; sp. nov., isolated from soil samples of an organic paddy in Japan.</title>
        <authorList>
            <person name="Tazawa J."/>
            <person name="Kobayashi H."/>
            <person name="Tanizawa Y."/>
            <person name="Uchino A."/>
            <person name="Tanaka F."/>
            <person name="Urashima Y."/>
            <person name="Miura S."/>
            <person name="Sakamoto M."/>
            <person name="Ohkuma M."/>
            <person name="Tohno M."/>
        </authorList>
    </citation>
    <scope>NUCLEOTIDE SEQUENCE</scope>
    <source>
        <strain evidence="2">D1-1</strain>
    </source>
</reference>
<dbReference type="GO" id="GO:0055085">
    <property type="term" value="P:transmembrane transport"/>
    <property type="evidence" value="ECO:0007669"/>
    <property type="project" value="InterPro"/>
</dbReference>
<gene>
    <name evidence="2" type="ORF">CFOLD11_01060</name>
</gene>
<dbReference type="EMBL" id="BQXY01000001">
    <property type="protein sequence ID" value="GKU23280.1"/>
    <property type="molecule type" value="Genomic_DNA"/>
</dbReference>
<comment type="caution">
    <text evidence="2">The sequence shown here is derived from an EMBL/GenBank/DDBJ whole genome shotgun (WGS) entry which is preliminary data.</text>
</comment>
<evidence type="ECO:0000256" key="1">
    <source>
        <dbReference type="ARBA" id="ARBA00022729"/>
    </source>
</evidence>
<keyword evidence="1" id="KW-0732">Signal</keyword>
<dbReference type="AlphaFoldDB" id="A0A9W6D7M0"/>
<dbReference type="InterPro" id="IPR038404">
    <property type="entry name" value="TRAP_DctP_sf"/>
</dbReference>
<dbReference type="PANTHER" id="PTHR33376">
    <property type="match status" value="1"/>
</dbReference>
<dbReference type="Gene3D" id="3.40.190.170">
    <property type="entry name" value="Bacterial extracellular solute-binding protein, family 7"/>
    <property type="match status" value="1"/>
</dbReference>
<dbReference type="GO" id="GO:0030246">
    <property type="term" value="F:carbohydrate binding"/>
    <property type="evidence" value="ECO:0007669"/>
    <property type="project" value="TreeGrafter"/>
</dbReference>
<dbReference type="Proteomes" id="UP001057868">
    <property type="component" value="Unassembled WGS sequence"/>
</dbReference>
<evidence type="ECO:0000313" key="3">
    <source>
        <dbReference type="Proteomes" id="UP001057868"/>
    </source>
</evidence>
<keyword evidence="3" id="KW-1185">Reference proteome</keyword>
<evidence type="ECO:0000313" key="2">
    <source>
        <dbReference type="EMBL" id="GKU23280.1"/>
    </source>
</evidence>
<protein>
    <submittedName>
        <fullName evidence="2">Uncharacterized protein</fullName>
    </submittedName>
</protein>